<dbReference type="PIRSF" id="PIRSF000535">
    <property type="entry name" value="1PFK/6PFK/LacC"/>
    <property type="match status" value="1"/>
</dbReference>
<comment type="similarity">
    <text evidence="1 11">Belongs to the carbohydrate kinase PfkB family.</text>
</comment>
<dbReference type="Proteomes" id="UP000279994">
    <property type="component" value="Unassembled WGS sequence"/>
</dbReference>
<keyword evidence="4 10" id="KW-0808">Transferase</keyword>
<dbReference type="Gene3D" id="3.40.1190.20">
    <property type="match status" value="1"/>
</dbReference>
<protein>
    <recommendedName>
        <fullName evidence="3 11">1-phosphofructokinase</fullName>
        <shortName evidence="11">Fru1PK</shortName>
        <ecNumber evidence="2 11">2.7.1.56</ecNumber>
    </recommendedName>
    <alternativeName>
        <fullName evidence="8 11">Fructose 1-phosphate kinase</fullName>
    </alternativeName>
</protein>
<dbReference type="GO" id="GO:0016052">
    <property type="term" value="P:carbohydrate catabolic process"/>
    <property type="evidence" value="ECO:0007669"/>
    <property type="project" value="UniProtKB-ARBA"/>
</dbReference>
<dbReference type="GO" id="GO:0005524">
    <property type="term" value="F:ATP binding"/>
    <property type="evidence" value="ECO:0007669"/>
    <property type="project" value="UniProtKB-UniRule"/>
</dbReference>
<dbReference type="PANTHER" id="PTHR46566:SF5">
    <property type="entry name" value="1-PHOSPHOFRUCTOKINASE"/>
    <property type="match status" value="1"/>
</dbReference>
<comment type="function">
    <text evidence="11">Catalyzes the ATP-dependent phosphorylation of fructose-l-phosphate to fructose-l,6-bisphosphate.</text>
</comment>
<keyword evidence="6 11" id="KW-0418">Kinase</keyword>
<organism evidence="13 14">
    <name type="scientific">Nocardioides pocheonensis</name>
    <dbReference type="NCBI Taxonomy" id="661485"/>
    <lineage>
        <taxon>Bacteria</taxon>
        <taxon>Bacillati</taxon>
        <taxon>Actinomycetota</taxon>
        <taxon>Actinomycetes</taxon>
        <taxon>Propionibacteriales</taxon>
        <taxon>Nocardioidaceae</taxon>
        <taxon>Nocardioides</taxon>
    </lineage>
</organism>
<dbReference type="RefSeq" id="WP_123221104.1">
    <property type="nucleotide sequence ID" value="NZ_RJSF01000003.1"/>
</dbReference>
<reference evidence="13 14" key="1">
    <citation type="submission" date="2018-11" db="EMBL/GenBank/DDBJ databases">
        <authorList>
            <person name="Li F."/>
        </authorList>
    </citation>
    <scope>NUCLEOTIDE SEQUENCE [LARGE SCALE GENOMIC DNA]</scope>
    <source>
        <strain evidence="13 14">Gsoil 818</strain>
    </source>
</reference>
<feature type="domain" description="Carbohydrate kinase PfkB" evidence="12">
    <location>
        <begin position="12"/>
        <end position="294"/>
    </location>
</feature>
<accession>A0A3N0GYD3</accession>
<dbReference type="InterPro" id="IPR029056">
    <property type="entry name" value="Ribokinase-like"/>
</dbReference>
<evidence type="ECO:0000256" key="6">
    <source>
        <dbReference type="ARBA" id="ARBA00022777"/>
    </source>
</evidence>
<gene>
    <name evidence="13" type="primary">pfkB</name>
    <name evidence="13" type="ORF">EFL26_01485</name>
</gene>
<evidence type="ECO:0000259" key="12">
    <source>
        <dbReference type="Pfam" id="PF00294"/>
    </source>
</evidence>
<evidence type="ECO:0000256" key="10">
    <source>
        <dbReference type="PIRNR" id="PIRNR000535"/>
    </source>
</evidence>
<sequence length="317" mass="32201">MIATVTLNPSLDRTLRVQSLERGEVQRALYNHTDPGGKGVNVARALSAHGVPVVTVLPAGGTTGASLVAGLVEAGVDHVAVPVQSRTRANVSIVEPDGTTTKINEPGVPLTSRELKAITDAVIARVGPGDWVVTAGSIAPGQDPEVYAAIGRAARAAGAHWAVDTSGVALAASLTARPDLVKPNREELSEVLGVELRTLDDVVEACDGLVNGNGLTVVCSLGPDGALLVDRHGAWHGTGPRVQVENTVGAGDALLAGFLYGLTVEGSAQDGLRSGIAWATAAVATPGTGVPAPDRVRPDDVHITEAAAATLTHLESA</sequence>
<dbReference type="CDD" id="cd01164">
    <property type="entry name" value="FruK_PfkB_like"/>
    <property type="match status" value="1"/>
</dbReference>
<dbReference type="GO" id="GO:0008662">
    <property type="term" value="F:1-phosphofructokinase activity"/>
    <property type="evidence" value="ECO:0007669"/>
    <property type="project" value="UniProtKB-UniRule"/>
</dbReference>
<dbReference type="AlphaFoldDB" id="A0A3N0GYD3"/>
<dbReference type="Pfam" id="PF00294">
    <property type="entry name" value="PfkB"/>
    <property type="match status" value="1"/>
</dbReference>
<dbReference type="PROSITE" id="PS00583">
    <property type="entry name" value="PFKB_KINASES_1"/>
    <property type="match status" value="1"/>
</dbReference>
<proteinExistence type="inferred from homology"/>
<evidence type="ECO:0000256" key="7">
    <source>
        <dbReference type="ARBA" id="ARBA00022840"/>
    </source>
</evidence>
<dbReference type="EC" id="2.7.1.56" evidence="2 11"/>
<evidence type="ECO:0000256" key="11">
    <source>
        <dbReference type="RuleBase" id="RU369061"/>
    </source>
</evidence>
<evidence type="ECO:0000256" key="8">
    <source>
        <dbReference type="ARBA" id="ARBA00032802"/>
    </source>
</evidence>
<evidence type="ECO:0000313" key="14">
    <source>
        <dbReference type="Proteomes" id="UP000279994"/>
    </source>
</evidence>
<comment type="catalytic activity">
    <reaction evidence="9 11">
        <text>beta-D-fructose 1-phosphate + ATP = beta-D-fructose 1,6-bisphosphate + ADP + H(+)</text>
        <dbReference type="Rhea" id="RHEA:14213"/>
        <dbReference type="ChEBI" id="CHEBI:15378"/>
        <dbReference type="ChEBI" id="CHEBI:30616"/>
        <dbReference type="ChEBI" id="CHEBI:32966"/>
        <dbReference type="ChEBI" id="CHEBI:138881"/>
        <dbReference type="ChEBI" id="CHEBI:456216"/>
        <dbReference type="EC" id="2.7.1.56"/>
    </reaction>
</comment>
<dbReference type="EMBL" id="RJSF01000003">
    <property type="protein sequence ID" value="RNM17484.1"/>
    <property type="molecule type" value="Genomic_DNA"/>
</dbReference>
<dbReference type="InterPro" id="IPR017583">
    <property type="entry name" value="Tagatose/fructose_Pkinase"/>
</dbReference>
<dbReference type="InterPro" id="IPR011611">
    <property type="entry name" value="PfkB_dom"/>
</dbReference>
<dbReference type="OrthoDB" id="9801219at2"/>
<dbReference type="InterPro" id="IPR002173">
    <property type="entry name" value="Carboh/pur_kinase_PfkB_CS"/>
</dbReference>
<dbReference type="GO" id="GO:0044281">
    <property type="term" value="P:small molecule metabolic process"/>
    <property type="evidence" value="ECO:0007669"/>
    <property type="project" value="UniProtKB-ARBA"/>
</dbReference>
<keyword evidence="14" id="KW-1185">Reference proteome</keyword>
<keyword evidence="5 11" id="KW-0547">Nucleotide-binding</keyword>
<dbReference type="SUPFAM" id="SSF53613">
    <property type="entry name" value="Ribokinase-like"/>
    <property type="match status" value="1"/>
</dbReference>
<evidence type="ECO:0000256" key="9">
    <source>
        <dbReference type="ARBA" id="ARBA00047745"/>
    </source>
</evidence>
<dbReference type="PROSITE" id="PS00584">
    <property type="entry name" value="PFKB_KINASES_2"/>
    <property type="match status" value="1"/>
</dbReference>
<evidence type="ECO:0000256" key="3">
    <source>
        <dbReference type="ARBA" id="ARBA00013596"/>
    </source>
</evidence>
<evidence type="ECO:0000256" key="1">
    <source>
        <dbReference type="ARBA" id="ARBA00010688"/>
    </source>
</evidence>
<keyword evidence="7 11" id="KW-0067">ATP-binding</keyword>
<dbReference type="NCBIfam" id="TIGR03828">
    <property type="entry name" value="pfkB"/>
    <property type="match status" value="1"/>
</dbReference>
<evidence type="ECO:0000256" key="2">
    <source>
        <dbReference type="ARBA" id="ARBA00012131"/>
    </source>
</evidence>
<dbReference type="PANTHER" id="PTHR46566">
    <property type="entry name" value="1-PHOSPHOFRUCTOKINASE-RELATED"/>
    <property type="match status" value="1"/>
</dbReference>
<dbReference type="NCBIfam" id="TIGR03168">
    <property type="entry name" value="1-PFK"/>
    <property type="match status" value="1"/>
</dbReference>
<name>A0A3N0GYD3_9ACTN</name>
<comment type="caution">
    <text evidence="13">The sequence shown here is derived from an EMBL/GenBank/DDBJ whole genome shotgun (WGS) entry which is preliminary data.</text>
</comment>
<evidence type="ECO:0000313" key="13">
    <source>
        <dbReference type="EMBL" id="RNM17484.1"/>
    </source>
</evidence>
<dbReference type="InterPro" id="IPR022463">
    <property type="entry name" value="1-PFruKinase"/>
</dbReference>
<dbReference type="GO" id="GO:0005829">
    <property type="term" value="C:cytosol"/>
    <property type="evidence" value="ECO:0007669"/>
    <property type="project" value="TreeGrafter"/>
</dbReference>
<evidence type="ECO:0000256" key="4">
    <source>
        <dbReference type="ARBA" id="ARBA00022679"/>
    </source>
</evidence>
<dbReference type="FunFam" id="3.40.1190.20:FF:000001">
    <property type="entry name" value="Phosphofructokinase"/>
    <property type="match status" value="1"/>
</dbReference>
<evidence type="ECO:0000256" key="5">
    <source>
        <dbReference type="ARBA" id="ARBA00022741"/>
    </source>
</evidence>